<dbReference type="Pfam" id="PF20001">
    <property type="entry name" value="DUF6428"/>
    <property type="match status" value="1"/>
</dbReference>
<sequence length="157" mass="18050">MTIKQVKKHLRNLNTIAFQLPNGKLVPKHFHVTEIGRITKHFIDCGGIIRHEEVVNFQLWDANDYNHRLHPEKLIHIIELSEKILNLENLKIEVEYQGDTIGKYNLDFDGKTFLLTTKQTDCLAKDGCDVQKGQTKVKLSDLEEIKLSCCSTDSECC</sequence>
<dbReference type="AlphaFoldDB" id="A0A3B0U6N6"/>
<name>A0A3B0U6N6_9ZZZZ</name>
<organism evidence="1">
    <name type="scientific">hydrothermal vent metagenome</name>
    <dbReference type="NCBI Taxonomy" id="652676"/>
    <lineage>
        <taxon>unclassified sequences</taxon>
        <taxon>metagenomes</taxon>
        <taxon>ecological metagenomes</taxon>
    </lineage>
</organism>
<evidence type="ECO:0000313" key="1">
    <source>
        <dbReference type="EMBL" id="VAW26008.1"/>
    </source>
</evidence>
<protein>
    <submittedName>
        <fullName evidence="1">Uncharacterized protein</fullName>
    </submittedName>
</protein>
<accession>A0A3B0U6N6</accession>
<dbReference type="EMBL" id="UOER01000543">
    <property type="protein sequence ID" value="VAW26008.1"/>
    <property type="molecule type" value="Genomic_DNA"/>
</dbReference>
<reference evidence="1" key="1">
    <citation type="submission" date="2018-06" db="EMBL/GenBank/DDBJ databases">
        <authorList>
            <person name="Zhirakovskaya E."/>
        </authorList>
    </citation>
    <scope>NUCLEOTIDE SEQUENCE</scope>
</reference>
<gene>
    <name evidence="1" type="ORF">MNBD_BACTEROID04-1251</name>
</gene>
<dbReference type="InterPro" id="IPR045534">
    <property type="entry name" value="DUF6428"/>
</dbReference>
<proteinExistence type="predicted"/>